<keyword evidence="1" id="KW-0812">Transmembrane</keyword>
<proteinExistence type="predicted"/>
<protein>
    <recommendedName>
        <fullName evidence="2">Pyrrolo-quinoline quinone repeat domain-containing protein</fullName>
    </recommendedName>
</protein>
<dbReference type="InterPro" id="IPR002372">
    <property type="entry name" value="PQQ_rpt_dom"/>
</dbReference>
<evidence type="ECO:0000313" key="3">
    <source>
        <dbReference type="EMBL" id="AYL39456.1"/>
    </source>
</evidence>
<reference evidence="3 4" key="1">
    <citation type="submission" date="2017-09" db="EMBL/GenBank/DDBJ databases">
        <authorList>
            <person name="Zhang H."/>
            <person name="Hu S."/>
            <person name="Xu J."/>
            <person name="He Z."/>
        </authorList>
    </citation>
    <scope>NUCLEOTIDE SEQUENCE [LARGE SCALE GENOMIC DNA]</scope>
    <source>
        <strain evidence="3 4">TXX3120</strain>
    </source>
</reference>
<organism evidence="3 4">
    <name type="scientific">Streptomyces fungicidicus</name>
    <dbReference type="NCBI Taxonomy" id="68203"/>
    <lineage>
        <taxon>Bacteria</taxon>
        <taxon>Bacillati</taxon>
        <taxon>Actinomycetota</taxon>
        <taxon>Actinomycetes</taxon>
        <taxon>Kitasatosporales</taxon>
        <taxon>Streptomycetaceae</taxon>
        <taxon>Streptomyces</taxon>
    </lineage>
</organism>
<dbReference type="Gene3D" id="2.130.10.10">
    <property type="entry name" value="YVTN repeat-like/Quinoprotein amine dehydrogenase"/>
    <property type="match status" value="1"/>
</dbReference>
<dbReference type="Pfam" id="PF13360">
    <property type="entry name" value="PQQ_2"/>
    <property type="match status" value="1"/>
</dbReference>
<dbReference type="SUPFAM" id="SSF50998">
    <property type="entry name" value="Quinoprotein alcohol dehydrogenase-like"/>
    <property type="match status" value="1"/>
</dbReference>
<dbReference type="EMBL" id="CP023407">
    <property type="protein sequence ID" value="AYL39456.1"/>
    <property type="molecule type" value="Genomic_DNA"/>
</dbReference>
<dbReference type="InterPro" id="IPR015943">
    <property type="entry name" value="WD40/YVTN_repeat-like_dom_sf"/>
</dbReference>
<gene>
    <name evidence="3" type="ORF">CNQ36_11290</name>
</gene>
<feature type="transmembrane region" description="Helical" evidence="1">
    <location>
        <begin position="75"/>
        <end position="95"/>
    </location>
</feature>
<evidence type="ECO:0000259" key="2">
    <source>
        <dbReference type="Pfam" id="PF13360"/>
    </source>
</evidence>
<accession>A0A494V3L6</accession>
<dbReference type="AlphaFoldDB" id="A0A494V3L6"/>
<evidence type="ECO:0000313" key="4">
    <source>
        <dbReference type="Proteomes" id="UP000282170"/>
    </source>
</evidence>
<feature type="transmembrane region" description="Helical" evidence="1">
    <location>
        <begin position="42"/>
        <end position="63"/>
    </location>
</feature>
<dbReference type="Proteomes" id="UP000282170">
    <property type="component" value="Chromosome"/>
</dbReference>
<keyword evidence="1" id="KW-1133">Transmembrane helix</keyword>
<dbReference type="InterPro" id="IPR011047">
    <property type="entry name" value="Quinoprotein_ADH-like_sf"/>
</dbReference>
<name>A0A494V3L6_9ACTN</name>
<keyword evidence="4" id="KW-1185">Reference proteome</keyword>
<sequence length="498" mass="51753">MLGAGALTGLAVEFHVLGWSSIPGNSCGGRYRPCPEGTTPTLILAFLFTFAGLAGLTVALAAFTRVRPGRAVPGALAAAGLLIALWPGWQAYLWLRGPVLDPVWQAGPDRPASVRGVGAWTIGDDAGTVVRARSDALVAYDSATGGRGWLLRAPVRESVCAMSDRVTDGIGLVAFARDEKPCDTVWGVDASSGRKVWERDLTGRTLLYGGGGVLGADADTGVAVALGEHSVHGYGLADGAVRWTAKPTAARAEGGDDAECEPVTASSAGGTTRVAVTCGPYSDFHSAWLLTLDSATGKELSRRELPVESYLNVAAVLSAEPFTLLVQENDDRGLAAVLAYDDPDDPERRPVTIPLTADEEDVALSGLHPVFTARPVFRAVVTGGNLIVAAAEPGSGAPERVAAYALDDGRRVWHTDLGTTVAALAPAGRDRVAVLGESQRLWTLTTGDGRRVGEEDGTTVRDIALKLDAEPQLIGAGDDWVLVNTDGAGRPPALAVSP</sequence>
<feature type="domain" description="Pyrrolo-quinoline quinone repeat" evidence="2">
    <location>
        <begin position="103"/>
        <end position="298"/>
    </location>
</feature>
<dbReference type="KEGG" id="sfug:CNQ36_11290"/>
<evidence type="ECO:0000256" key="1">
    <source>
        <dbReference type="SAM" id="Phobius"/>
    </source>
</evidence>
<keyword evidence="1" id="KW-0472">Membrane</keyword>